<dbReference type="EMBL" id="JAAMPI010000479">
    <property type="protein sequence ID" value="KAF4631089.1"/>
    <property type="molecule type" value="Genomic_DNA"/>
</dbReference>
<reference evidence="2 3" key="1">
    <citation type="submission" date="2020-03" db="EMBL/GenBank/DDBJ databases">
        <title>Draft Genome Sequence of Cudoniella acicularis.</title>
        <authorList>
            <person name="Buettner E."/>
            <person name="Kellner H."/>
        </authorList>
    </citation>
    <scope>NUCLEOTIDE SEQUENCE [LARGE SCALE GENOMIC DNA]</scope>
    <source>
        <strain evidence="2 3">DSM 108380</strain>
    </source>
</reference>
<dbReference type="Proteomes" id="UP000566819">
    <property type="component" value="Unassembled WGS sequence"/>
</dbReference>
<sequence>MVSRRRAKAGRALRFLVPFNVDFPRLNRDADVKVNARFPAAIEAQAAASMFPFCAFPQRGGNTITSCIWLLRDTSSWIALSFRTFRRSQPQILLVQSDLPFGHGTLQPKISQNGRNSRGFPAGAI</sequence>
<evidence type="ECO:0000313" key="3">
    <source>
        <dbReference type="Proteomes" id="UP000566819"/>
    </source>
</evidence>
<evidence type="ECO:0000313" key="2">
    <source>
        <dbReference type="EMBL" id="KAF4631089.1"/>
    </source>
</evidence>
<proteinExistence type="predicted"/>
<evidence type="ECO:0000256" key="1">
    <source>
        <dbReference type="SAM" id="MobiDB-lite"/>
    </source>
</evidence>
<protein>
    <submittedName>
        <fullName evidence="2">Uncharacterized protein</fullName>
    </submittedName>
</protein>
<accession>A0A8H4RLW5</accession>
<keyword evidence="3" id="KW-1185">Reference proteome</keyword>
<comment type="caution">
    <text evidence="2">The sequence shown here is derived from an EMBL/GenBank/DDBJ whole genome shotgun (WGS) entry which is preliminary data.</text>
</comment>
<name>A0A8H4RLW5_9HELO</name>
<organism evidence="2 3">
    <name type="scientific">Cudoniella acicularis</name>
    <dbReference type="NCBI Taxonomy" id="354080"/>
    <lineage>
        <taxon>Eukaryota</taxon>
        <taxon>Fungi</taxon>
        <taxon>Dikarya</taxon>
        <taxon>Ascomycota</taxon>
        <taxon>Pezizomycotina</taxon>
        <taxon>Leotiomycetes</taxon>
        <taxon>Helotiales</taxon>
        <taxon>Tricladiaceae</taxon>
        <taxon>Cudoniella</taxon>
    </lineage>
</organism>
<gene>
    <name evidence="2" type="ORF">G7Y89_g7045</name>
</gene>
<feature type="region of interest" description="Disordered" evidence="1">
    <location>
        <begin position="106"/>
        <end position="125"/>
    </location>
</feature>
<dbReference type="AlphaFoldDB" id="A0A8H4RLW5"/>